<evidence type="ECO:0000259" key="8">
    <source>
        <dbReference type="PROSITE" id="PS50850"/>
    </source>
</evidence>
<evidence type="ECO:0000256" key="6">
    <source>
        <dbReference type="ARBA" id="ARBA00023136"/>
    </source>
</evidence>
<dbReference type="InterPro" id="IPR050171">
    <property type="entry name" value="MFS_Transporters"/>
</dbReference>
<sequence length="434" mass="45282">MNSAKSSMGTPVTSEGMPSHPAPNARLLLSSQLIFNIGFYSVVPFIALTMSNDFAMSAVAIGFVLGARTFAQQGMFLAGGAIADRWGARYTMVAGCLVRVSGYLLLAAADNFALFLAGAIVTGVGGALFSPALESLVASAEAKREPAANPHRPTLFAWLVIVGEFGAVAGPLLGSLLLGFGFDVSLYVASCIFAAMAIVFWRFLPRAAGSRHAAPGAEDQNHQLLACLRDKRFVAFACFFSVSLLAHNQLYFGLPVELRRSGLDAGVLGFVFAYASLLTVSLQWPIARLMRRFGERNALTLGLSLKAAAFASVAVLATLPPIQHFEALPSLALVTGLCLGNMCATPTAMRLVLDFAGTRPTGAYYGLLASCGGVMVLVGNTLMGPLYELADQPATAAASPWLTTAVVAVVSAVAIRRFLPIRLAKPGASGAGAA</sequence>
<dbReference type="PROSITE" id="PS50850">
    <property type="entry name" value="MFS"/>
    <property type="match status" value="1"/>
</dbReference>
<feature type="transmembrane region" description="Helical" evidence="7">
    <location>
        <begin position="399"/>
        <end position="419"/>
    </location>
</feature>
<dbReference type="PANTHER" id="PTHR23517">
    <property type="entry name" value="RESISTANCE PROTEIN MDTM, PUTATIVE-RELATED-RELATED"/>
    <property type="match status" value="1"/>
</dbReference>
<evidence type="ECO:0000256" key="2">
    <source>
        <dbReference type="ARBA" id="ARBA00022448"/>
    </source>
</evidence>
<dbReference type="Proteomes" id="UP000316500">
    <property type="component" value="Unassembled WGS sequence"/>
</dbReference>
<keyword evidence="4 7" id="KW-0812">Transmembrane</keyword>
<dbReference type="Gene3D" id="1.20.1250.20">
    <property type="entry name" value="MFS general substrate transporter like domains"/>
    <property type="match status" value="1"/>
</dbReference>
<feature type="transmembrane region" description="Helical" evidence="7">
    <location>
        <begin position="331"/>
        <end position="353"/>
    </location>
</feature>
<feature type="transmembrane region" description="Helical" evidence="7">
    <location>
        <begin position="233"/>
        <end position="254"/>
    </location>
</feature>
<evidence type="ECO:0000256" key="4">
    <source>
        <dbReference type="ARBA" id="ARBA00022692"/>
    </source>
</evidence>
<feature type="transmembrane region" description="Helical" evidence="7">
    <location>
        <begin position="90"/>
        <end position="106"/>
    </location>
</feature>
<feature type="transmembrane region" description="Helical" evidence="7">
    <location>
        <begin position="184"/>
        <end position="204"/>
    </location>
</feature>
<feature type="transmembrane region" description="Helical" evidence="7">
    <location>
        <begin position="54"/>
        <end position="78"/>
    </location>
</feature>
<keyword evidence="5 7" id="KW-1133">Transmembrane helix</keyword>
<reference evidence="9 10" key="1">
    <citation type="submission" date="2019-07" db="EMBL/GenBank/DDBJ databases">
        <title>Diversity of Bacteria from Kongsfjorden, Arctic.</title>
        <authorList>
            <person name="Yu Y."/>
        </authorList>
    </citation>
    <scope>NUCLEOTIDE SEQUENCE [LARGE SCALE GENOMIC DNA]</scope>
    <source>
        <strain evidence="9 10">SM1928</strain>
    </source>
</reference>
<keyword evidence="6 7" id="KW-0472">Membrane</keyword>
<comment type="subcellular location">
    <subcellularLocation>
        <location evidence="1">Cell membrane</location>
        <topology evidence="1">Multi-pass membrane protein</topology>
    </subcellularLocation>
</comment>
<dbReference type="OrthoDB" id="3285778at2"/>
<organism evidence="9 10">
    <name type="scientific">Paenarthrobacter nitroguajacolicus</name>
    <name type="common">Arthrobacter nitroguajacolicus</name>
    <dbReference type="NCBI Taxonomy" id="211146"/>
    <lineage>
        <taxon>Bacteria</taxon>
        <taxon>Bacillati</taxon>
        <taxon>Actinomycetota</taxon>
        <taxon>Actinomycetes</taxon>
        <taxon>Micrococcales</taxon>
        <taxon>Micrococcaceae</taxon>
        <taxon>Paenarthrobacter</taxon>
    </lineage>
</organism>
<evidence type="ECO:0000313" key="10">
    <source>
        <dbReference type="Proteomes" id="UP000316500"/>
    </source>
</evidence>
<evidence type="ECO:0000256" key="5">
    <source>
        <dbReference type="ARBA" id="ARBA00022989"/>
    </source>
</evidence>
<keyword evidence="3" id="KW-1003">Cell membrane</keyword>
<name>A0A558HC98_PAENT</name>
<evidence type="ECO:0000256" key="7">
    <source>
        <dbReference type="SAM" id="Phobius"/>
    </source>
</evidence>
<dbReference type="GO" id="GO:0005886">
    <property type="term" value="C:plasma membrane"/>
    <property type="evidence" value="ECO:0007669"/>
    <property type="project" value="UniProtKB-SubCell"/>
</dbReference>
<accession>A0A558HC98</accession>
<evidence type="ECO:0000256" key="1">
    <source>
        <dbReference type="ARBA" id="ARBA00004651"/>
    </source>
</evidence>
<feature type="domain" description="Major facilitator superfamily (MFS) profile" evidence="8">
    <location>
        <begin position="24"/>
        <end position="423"/>
    </location>
</feature>
<gene>
    <name evidence="9" type="ORF">FQP90_00940</name>
</gene>
<dbReference type="GO" id="GO:0022857">
    <property type="term" value="F:transmembrane transporter activity"/>
    <property type="evidence" value="ECO:0007669"/>
    <property type="project" value="InterPro"/>
</dbReference>
<evidence type="ECO:0000256" key="3">
    <source>
        <dbReference type="ARBA" id="ARBA00022475"/>
    </source>
</evidence>
<dbReference type="AlphaFoldDB" id="A0A558HC98"/>
<feature type="transmembrane region" description="Helical" evidence="7">
    <location>
        <begin position="266"/>
        <end position="286"/>
    </location>
</feature>
<feature type="transmembrane region" description="Helical" evidence="7">
    <location>
        <begin position="365"/>
        <end position="387"/>
    </location>
</feature>
<dbReference type="EMBL" id="VNFK01000001">
    <property type="protein sequence ID" value="TVU66741.1"/>
    <property type="molecule type" value="Genomic_DNA"/>
</dbReference>
<keyword evidence="2" id="KW-0813">Transport</keyword>
<dbReference type="InterPro" id="IPR036259">
    <property type="entry name" value="MFS_trans_sf"/>
</dbReference>
<proteinExistence type="predicted"/>
<dbReference type="SUPFAM" id="SSF103473">
    <property type="entry name" value="MFS general substrate transporter"/>
    <property type="match status" value="1"/>
</dbReference>
<feature type="transmembrane region" description="Helical" evidence="7">
    <location>
        <begin position="298"/>
        <end position="319"/>
    </location>
</feature>
<feature type="transmembrane region" description="Helical" evidence="7">
    <location>
        <begin position="154"/>
        <end position="178"/>
    </location>
</feature>
<dbReference type="Pfam" id="PF07690">
    <property type="entry name" value="MFS_1"/>
    <property type="match status" value="1"/>
</dbReference>
<evidence type="ECO:0000313" key="9">
    <source>
        <dbReference type="EMBL" id="TVU66741.1"/>
    </source>
</evidence>
<protein>
    <submittedName>
        <fullName evidence="9">MFS transporter</fullName>
    </submittedName>
</protein>
<feature type="transmembrane region" description="Helical" evidence="7">
    <location>
        <begin position="112"/>
        <end position="133"/>
    </location>
</feature>
<comment type="caution">
    <text evidence="9">The sequence shown here is derived from an EMBL/GenBank/DDBJ whole genome shotgun (WGS) entry which is preliminary data.</text>
</comment>
<dbReference type="PANTHER" id="PTHR23517:SF2">
    <property type="entry name" value="MULTIDRUG RESISTANCE PROTEIN MDTH"/>
    <property type="match status" value="1"/>
</dbReference>
<dbReference type="InterPro" id="IPR020846">
    <property type="entry name" value="MFS_dom"/>
</dbReference>
<dbReference type="InterPro" id="IPR011701">
    <property type="entry name" value="MFS"/>
</dbReference>